<organism evidence="2 3">
    <name type="scientific">Candidatus Eisenbergiella merdavium</name>
    <dbReference type="NCBI Taxonomy" id="2838551"/>
    <lineage>
        <taxon>Bacteria</taxon>
        <taxon>Bacillati</taxon>
        <taxon>Bacillota</taxon>
        <taxon>Clostridia</taxon>
        <taxon>Lachnospirales</taxon>
        <taxon>Lachnospiraceae</taxon>
        <taxon>Eisenbergiella</taxon>
    </lineage>
</organism>
<protein>
    <submittedName>
        <fullName evidence="2">TIGR04086 family membrane protein</fullName>
    </submittedName>
</protein>
<gene>
    <name evidence="2" type="ORF">H9761_17930</name>
</gene>
<accession>A0A9D2SS93</accession>
<feature type="transmembrane region" description="Helical" evidence="1">
    <location>
        <begin position="12"/>
        <end position="39"/>
    </location>
</feature>
<name>A0A9D2SS93_9FIRM</name>
<feature type="transmembrane region" description="Helical" evidence="1">
    <location>
        <begin position="106"/>
        <end position="123"/>
    </location>
</feature>
<evidence type="ECO:0000256" key="1">
    <source>
        <dbReference type="SAM" id="Phobius"/>
    </source>
</evidence>
<dbReference type="Proteomes" id="UP000823891">
    <property type="component" value="Unassembled WGS sequence"/>
</dbReference>
<dbReference type="InterPro" id="IPR023804">
    <property type="entry name" value="DUF3792_TM"/>
</dbReference>
<dbReference type="PROSITE" id="PS51257">
    <property type="entry name" value="PROKAR_LIPOPROTEIN"/>
    <property type="match status" value="1"/>
</dbReference>
<dbReference type="NCBIfam" id="TIGR04086">
    <property type="entry name" value="TIGR04086_membr"/>
    <property type="match status" value="1"/>
</dbReference>
<comment type="caution">
    <text evidence="2">The sequence shown here is derived from an EMBL/GenBank/DDBJ whole genome shotgun (WGS) entry which is preliminary data.</text>
</comment>
<evidence type="ECO:0000313" key="2">
    <source>
        <dbReference type="EMBL" id="HJC25545.1"/>
    </source>
</evidence>
<reference evidence="2" key="2">
    <citation type="submission" date="2021-04" db="EMBL/GenBank/DDBJ databases">
        <authorList>
            <person name="Gilroy R."/>
        </authorList>
    </citation>
    <scope>NUCLEOTIDE SEQUENCE</scope>
    <source>
        <strain evidence="2">USAMLcec2-132</strain>
    </source>
</reference>
<keyword evidence="1" id="KW-0812">Transmembrane</keyword>
<dbReference type="EMBL" id="DWWS01000067">
    <property type="protein sequence ID" value="HJC25545.1"/>
    <property type="molecule type" value="Genomic_DNA"/>
</dbReference>
<reference evidence="2" key="1">
    <citation type="journal article" date="2021" name="PeerJ">
        <title>Extensive microbial diversity within the chicken gut microbiome revealed by metagenomics and culture.</title>
        <authorList>
            <person name="Gilroy R."/>
            <person name="Ravi A."/>
            <person name="Getino M."/>
            <person name="Pursley I."/>
            <person name="Horton D.L."/>
            <person name="Alikhan N.F."/>
            <person name="Baker D."/>
            <person name="Gharbi K."/>
            <person name="Hall N."/>
            <person name="Watson M."/>
            <person name="Adriaenssens E.M."/>
            <person name="Foster-Nyarko E."/>
            <person name="Jarju S."/>
            <person name="Secka A."/>
            <person name="Antonio M."/>
            <person name="Oren A."/>
            <person name="Chaudhuri R.R."/>
            <person name="La Ragione R."/>
            <person name="Hildebrand F."/>
            <person name="Pallen M.J."/>
        </authorList>
    </citation>
    <scope>NUCLEOTIDE SEQUENCE</scope>
    <source>
        <strain evidence="2">USAMLcec2-132</strain>
    </source>
</reference>
<keyword evidence="1" id="KW-0472">Membrane</keyword>
<keyword evidence="1" id="KW-1133">Transmembrane helix</keyword>
<sequence>MNRKEAGNATILFLLKCLLLSYVLTGACLMLLALLLYKLRLSEQIVSIAIIVIYVAAVFLAGFLAGKRMKSRKFLWGLMLGLAYFAVMVLVSLAVNHSLKGLDTHFFTTLVICGAGGMLGGMLS</sequence>
<proteinExistence type="predicted"/>
<dbReference type="AlphaFoldDB" id="A0A9D2SS93"/>
<dbReference type="Pfam" id="PF12670">
    <property type="entry name" value="DUF3792"/>
    <property type="match status" value="1"/>
</dbReference>
<feature type="transmembrane region" description="Helical" evidence="1">
    <location>
        <begin position="74"/>
        <end position="94"/>
    </location>
</feature>
<evidence type="ECO:0000313" key="3">
    <source>
        <dbReference type="Proteomes" id="UP000823891"/>
    </source>
</evidence>
<feature type="transmembrane region" description="Helical" evidence="1">
    <location>
        <begin position="45"/>
        <end position="65"/>
    </location>
</feature>